<dbReference type="EMBL" id="AOHC02000058">
    <property type="protein sequence ID" value="EMY75977.1"/>
    <property type="molecule type" value="Genomic_DNA"/>
</dbReference>
<feature type="signal peptide" evidence="1">
    <location>
        <begin position="1"/>
        <end position="26"/>
    </location>
</feature>
<dbReference type="InterPro" id="IPR015943">
    <property type="entry name" value="WD40/YVTN_repeat-like_dom_sf"/>
</dbReference>
<protein>
    <submittedName>
        <fullName evidence="2">Lipoprotein</fullName>
    </submittedName>
</protein>
<evidence type="ECO:0000256" key="1">
    <source>
        <dbReference type="SAM" id="SignalP"/>
    </source>
</evidence>
<keyword evidence="2" id="KW-0449">Lipoprotein</keyword>
<gene>
    <name evidence="2" type="ORF">LEP1GSC060_3551</name>
</gene>
<dbReference type="OrthoDB" id="501835at2"/>
<dbReference type="PROSITE" id="PS51257">
    <property type="entry name" value="PROKAR_LIPOPROTEIN"/>
    <property type="match status" value="1"/>
</dbReference>
<evidence type="ECO:0000313" key="3">
    <source>
        <dbReference type="Proteomes" id="UP000012313"/>
    </source>
</evidence>
<accession>N1WFA2</accession>
<dbReference type="SUPFAM" id="SSF110296">
    <property type="entry name" value="Oligoxyloglucan reducing end-specific cellobiohydrolase"/>
    <property type="match status" value="1"/>
</dbReference>
<reference evidence="2" key="1">
    <citation type="submission" date="2013-03" db="EMBL/GenBank/DDBJ databases">
        <authorList>
            <person name="Harkins D.M."/>
            <person name="Durkin A.S."/>
            <person name="Brinkac L.M."/>
            <person name="Haft D.H."/>
            <person name="Selengut J.D."/>
            <person name="Sanka R."/>
            <person name="DePew J."/>
            <person name="Purushe J."/>
            <person name="Hartskeerl R.A."/>
            <person name="Ahmed A."/>
            <person name="van der Linden H."/>
            <person name="Goris M.G.A."/>
            <person name="Vinetz J.M."/>
            <person name="Sutton G.G."/>
            <person name="Nierman W.C."/>
            <person name="Fouts D.E."/>
        </authorList>
    </citation>
    <scope>NUCLEOTIDE SEQUENCE [LARGE SCALE GENOMIC DNA]</scope>
    <source>
        <strain evidence="2">ICFT</strain>
    </source>
</reference>
<dbReference type="Gene3D" id="2.130.10.10">
    <property type="entry name" value="YVTN repeat-like/Quinoprotein amine dehydrogenase"/>
    <property type="match status" value="1"/>
</dbReference>
<dbReference type="Proteomes" id="UP000012313">
    <property type="component" value="Unassembled WGS sequence"/>
</dbReference>
<dbReference type="STRING" id="1218598.LEP1GSC060_3551"/>
<evidence type="ECO:0000313" key="2">
    <source>
        <dbReference type="EMBL" id="EMY75977.1"/>
    </source>
</evidence>
<proteinExistence type="predicted"/>
<keyword evidence="3" id="KW-1185">Reference proteome</keyword>
<dbReference type="AlphaFoldDB" id="N1WFA2"/>
<organism evidence="2 3">
    <name type="scientific">Leptospira weilii serovar Ranarum str. ICFT</name>
    <dbReference type="NCBI Taxonomy" id="1218598"/>
    <lineage>
        <taxon>Bacteria</taxon>
        <taxon>Pseudomonadati</taxon>
        <taxon>Spirochaetota</taxon>
        <taxon>Spirochaetia</taxon>
        <taxon>Leptospirales</taxon>
        <taxon>Leptospiraceae</taxon>
        <taxon>Leptospira</taxon>
    </lineage>
</organism>
<sequence>MNSNLNRMKFKWVSCYILFSCCFFFASCEKKEKTNNTDLLMMIWCAQPAANNTSPVNANEIRIFPSGAVAAMYQRADFYDTGSKDEVSLVFSPDGRSFSNRTPTLTSLIGGRFNFHYFLKSETEVYAVNHHAVNYKSTDGGLTWAPMKFDAVFFGPMFMGPRDQSPFHWMQFLDSSNGIRIGTNGDASSSGSQTDYFLDRTTDGGESWSRSSLGQKINIYDLLYKSSQEILYAGYGPSYSNLNVYYSPSPGNPFNATNATAFASYFANFSFLDTQNGWISGGASLGRTVDGGITWAAVAHNLTGGKFRKVKFITTTFGYAFYGPDQSYKLYKTVDGGANWTWIPLPFYSGGIDGTFDAAAGKIVISYKEKLYGSNDEFVTYYETDPGLKGERNSNSNAVGNPACVLYSL</sequence>
<name>N1WFA2_9LEPT</name>
<keyword evidence="1" id="KW-0732">Signal</keyword>
<feature type="chain" id="PRO_5004113647" evidence="1">
    <location>
        <begin position="27"/>
        <end position="409"/>
    </location>
</feature>
<comment type="caution">
    <text evidence="2">The sequence shown here is derived from an EMBL/GenBank/DDBJ whole genome shotgun (WGS) entry which is preliminary data.</text>
</comment>